<dbReference type="SUPFAM" id="SSF56209">
    <property type="entry name" value="Nitrile hydratase alpha chain"/>
    <property type="match status" value="1"/>
</dbReference>
<evidence type="ECO:0000313" key="5">
    <source>
        <dbReference type="Proteomes" id="UP000076400"/>
    </source>
</evidence>
<dbReference type="STRING" id="580166.AUP43_13315"/>
<dbReference type="NCBIfam" id="TIGR01323">
    <property type="entry name" value="nitrile_alph"/>
    <property type="match status" value="1"/>
</dbReference>
<dbReference type="AlphaFoldDB" id="A0A154VNE8"/>
<organism evidence="4 5">
    <name type="scientific">Oceanibaculum pacificum</name>
    <dbReference type="NCBI Taxonomy" id="580166"/>
    <lineage>
        <taxon>Bacteria</taxon>
        <taxon>Pseudomonadati</taxon>
        <taxon>Pseudomonadota</taxon>
        <taxon>Alphaproteobacteria</taxon>
        <taxon>Rhodospirillales</taxon>
        <taxon>Oceanibaculaceae</taxon>
        <taxon>Oceanibaculum</taxon>
    </lineage>
</organism>
<evidence type="ECO:0000256" key="1">
    <source>
        <dbReference type="ARBA" id="ARBA00022723"/>
    </source>
</evidence>
<dbReference type="GO" id="GO:0018822">
    <property type="term" value="F:nitrile hydratase activity"/>
    <property type="evidence" value="ECO:0007669"/>
    <property type="project" value="InterPro"/>
</dbReference>
<evidence type="ECO:0000313" key="4">
    <source>
        <dbReference type="EMBL" id="KZD02863.1"/>
    </source>
</evidence>
<feature type="compositionally biased region" description="Basic residues" evidence="2">
    <location>
        <begin position="13"/>
        <end position="30"/>
    </location>
</feature>
<dbReference type="Gene3D" id="3.90.330.10">
    <property type="entry name" value="Nitrile hydratase alpha /Thiocyanate hydrolase gamma"/>
    <property type="match status" value="1"/>
</dbReference>
<dbReference type="InterPro" id="IPR018141">
    <property type="entry name" value="Nitrile_hydratase_asu"/>
</dbReference>
<evidence type="ECO:0000259" key="3">
    <source>
        <dbReference type="Pfam" id="PF02979"/>
    </source>
</evidence>
<dbReference type="OrthoDB" id="528553at2"/>
<comment type="caution">
    <text evidence="4">The sequence shown here is derived from an EMBL/GenBank/DDBJ whole genome shotgun (WGS) entry which is preliminary data.</text>
</comment>
<dbReference type="Pfam" id="PF02979">
    <property type="entry name" value="NHase_alpha"/>
    <property type="match status" value="1"/>
</dbReference>
<dbReference type="InterPro" id="IPR036648">
    <property type="entry name" value="CN_Hdrase_a/SCN_Hdrase_g_sf"/>
</dbReference>
<protein>
    <submittedName>
        <fullName evidence="4">Nitrile hydratase subunit alpha</fullName>
    </submittedName>
</protein>
<keyword evidence="1" id="KW-0479">Metal-binding</keyword>
<proteinExistence type="predicted"/>
<feature type="domain" description="Nitrile hydratase alpha/Thiocyanate hydrolase gamma" evidence="3">
    <location>
        <begin position="43"/>
        <end position="222"/>
    </location>
</feature>
<name>A0A154VNE8_9PROT</name>
<dbReference type="GO" id="GO:0046914">
    <property type="term" value="F:transition metal ion binding"/>
    <property type="evidence" value="ECO:0007669"/>
    <property type="project" value="InterPro"/>
</dbReference>
<sequence length="226" mass="24997">MSGHDHDHPHGHDHGHHHGHDHHDHHHPHPHQPDIEDRPLTHYQAMTEAVADLLVAKGIVTPAELRKMLEAIDSKSPAAGSRMVARAWTDPAFKQRMLADVIAAAAELDIDAGGIPIKAIENTEGVHNVVVCTLCSCYPRLLIGLPPDWYKARAYRSRVIHEPRAVLKEFGTEIPDDVEVRVHDSTADLRYLIIPARPKGTEGWSTEKLEALVTRDTMIGVAVPAV</sequence>
<feature type="region of interest" description="Disordered" evidence="2">
    <location>
        <begin position="1"/>
        <end position="37"/>
    </location>
</feature>
<evidence type="ECO:0000256" key="2">
    <source>
        <dbReference type="SAM" id="MobiDB-lite"/>
    </source>
</evidence>
<dbReference type="InterPro" id="IPR004232">
    <property type="entry name" value="CN_Hdrtase_a/SCN_Hdrlase_g"/>
</dbReference>
<keyword evidence="5" id="KW-1185">Reference proteome</keyword>
<dbReference type="RefSeq" id="WP_067559378.1">
    <property type="nucleotide sequence ID" value="NZ_LPXN01000150.1"/>
</dbReference>
<accession>A0A154VNE8</accession>
<dbReference type="EMBL" id="LPXN01000150">
    <property type="protein sequence ID" value="KZD02863.1"/>
    <property type="molecule type" value="Genomic_DNA"/>
</dbReference>
<dbReference type="Proteomes" id="UP000076400">
    <property type="component" value="Unassembled WGS sequence"/>
</dbReference>
<gene>
    <name evidence="4" type="ORF">AUP43_13315</name>
</gene>
<reference evidence="4 5" key="1">
    <citation type="submission" date="2015-12" db="EMBL/GenBank/DDBJ databases">
        <title>Genome sequence of Oceanibaculum pacificum MCCC 1A02656.</title>
        <authorList>
            <person name="Lu L."/>
            <person name="Lai Q."/>
            <person name="Shao Z."/>
            <person name="Qian P."/>
        </authorList>
    </citation>
    <scope>NUCLEOTIDE SEQUENCE [LARGE SCALE GENOMIC DNA]</scope>
    <source>
        <strain evidence="4 5">MCCC 1A02656</strain>
    </source>
</reference>
<feature type="compositionally biased region" description="Basic and acidic residues" evidence="2">
    <location>
        <begin position="1"/>
        <end position="12"/>
    </location>
</feature>